<dbReference type="Pfam" id="PF13847">
    <property type="entry name" value="Methyltransf_31"/>
    <property type="match status" value="1"/>
</dbReference>
<dbReference type="InterPro" id="IPR025714">
    <property type="entry name" value="Methyltranfer_dom"/>
</dbReference>
<dbReference type="SUPFAM" id="SSF53335">
    <property type="entry name" value="S-adenosyl-L-methionine-dependent methyltransferases"/>
    <property type="match status" value="1"/>
</dbReference>
<feature type="domain" description="Methyltransferase" evidence="3">
    <location>
        <begin position="60"/>
        <end position="170"/>
    </location>
</feature>
<proteinExistence type="predicted"/>
<gene>
    <name evidence="4" type="ORF">GGD88_001266</name>
</gene>
<dbReference type="InterPro" id="IPR029063">
    <property type="entry name" value="SAM-dependent_MTases_sf"/>
</dbReference>
<name>A0A7W6RYM2_9PROT</name>
<evidence type="ECO:0000256" key="1">
    <source>
        <dbReference type="SAM" id="MobiDB-lite"/>
    </source>
</evidence>
<dbReference type="AlphaFoldDB" id="A0A7W6RYM2"/>
<feature type="region of interest" description="Disordered" evidence="1">
    <location>
        <begin position="492"/>
        <end position="513"/>
    </location>
</feature>
<organism evidence="4 5">
    <name type="scientific">Roseospira goensis</name>
    <dbReference type="NCBI Taxonomy" id="391922"/>
    <lineage>
        <taxon>Bacteria</taxon>
        <taxon>Pseudomonadati</taxon>
        <taxon>Pseudomonadota</taxon>
        <taxon>Alphaproteobacteria</taxon>
        <taxon>Rhodospirillales</taxon>
        <taxon>Rhodospirillaceae</taxon>
        <taxon>Roseospira</taxon>
    </lineage>
</organism>
<keyword evidence="5" id="KW-1185">Reference proteome</keyword>
<evidence type="ECO:0000259" key="3">
    <source>
        <dbReference type="Pfam" id="PF13847"/>
    </source>
</evidence>
<dbReference type="Pfam" id="PF10119">
    <property type="entry name" value="MethyTransf_Reg"/>
    <property type="match status" value="1"/>
</dbReference>
<evidence type="ECO:0000313" key="5">
    <source>
        <dbReference type="Proteomes" id="UP000555728"/>
    </source>
</evidence>
<dbReference type="PANTHER" id="PTHR45128:SF1">
    <property type="entry name" value="S-ADENOSYLMETHIONINE-DEPENDENT METHYLTRANSFERASE RV2258C"/>
    <property type="match status" value="1"/>
</dbReference>
<evidence type="ECO:0000313" key="4">
    <source>
        <dbReference type="EMBL" id="MBB4285547.1"/>
    </source>
</evidence>
<dbReference type="PANTHER" id="PTHR45128">
    <property type="entry name" value="METHYLTRANSFERASE TYPE 11"/>
    <property type="match status" value="1"/>
</dbReference>
<dbReference type="Proteomes" id="UP000555728">
    <property type="component" value="Unassembled WGS sequence"/>
</dbReference>
<dbReference type="GO" id="GO:0032259">
    <property type="term" value="P:methylation"/>
    <property type="evidence" value="ECO:0007669"/>
    <property type="project" value="UniProtKB-KW"/>
</dbReference>
<sequence>MQSEAAGLGGRTGGEADASDGGFYVQDVDFRSGVVGVQSPMSMALTAAVGGVVPPDPSAAFTYCDLGCGDGTTVNAFAELYPHATFVGIDFNPGHIRTAQETAAACGLDNVRFVQARFSDLANLDDLPVFDFIGMNGIYAWLEEDEAQAARRFVGDHLRAGGLFYVEYTCLPGKVSVQPLWKLIQTLTPPRPGEDSRERARRGLDLTEALAKRGMAYLAAHRPAANGAQGYIRGRKVDEYRVDHFAHNAMASGFRPRYVTDMFAEMASVGLTYAARSELALNDLELSVPAAQVPTFQDYRDDVGTVELLKDYIRNEQQRHDVFVKDGAPDRAAADAWLDAVPRLMLRMPADGVTRHIQAPGNARIPLRGPAYDALITAVDAKAQTVADVAAASGQPVERVRRAAVRLLASHQMVACRTGAIEPVPEPGTVAGLTIPGRMNRRTLRLAAERLLGNQLVSPVTGTASIPVSPLEAVLLQAVVDVGVADAPPAARDRLASETRPLPGPGGQKPARDITADDLNEVLGAMRGRKLYNMLRLGIVAPA</sequence>
<dbReference type="EMBL" id="JACIGI010000008">
    <property type="protein sequence ID" value="MBB4285547.1"/>
    <property type="molecule type" value="Genomic_DNA"/>
</dbReference>
<accession>A0A7W6RYM2</accession>
<dbReference type="Gene3D" id="3.40.50.150">
    <property type="entry name" value="Vaccinia Virus protein VP39"/>
    <property type="match status" value="1"/>
</dbReference>
<keyword evidence="4" id="KW-0489">Methyltransferase</keyword>
<dbReference type="RefSeq" id="WP_184432945.1">
    <property type="nucleotide sequence ID" value="NZ_JACIGI010000008.1"/>
</dbReference>
<keyword evidence="4" id="KW-0808">Transferase</keyword>
<dbReference type="InterPro" id="IPR053173">
    <property type="entry name" value="SAM-binding_MTase"/>
</dbReference>
<reference evidence="4 5" key="1">
    <citation type="submission" date="2020-08" db="EMBL/GenBank/DDBJ databases">
        <title>Genome sequencing of Purple Non-Sulfur Bacteria from various extreme environments.</title>
        <authorList>
            <person name="Mayer M."/>
        </authorList>
    </citation>
    <scope>NUCLEOTIDE SEQUENCE [LARGE SCALE GENOMIC DNA]</scope>
    <source>
        <strain evidence="4 5">JA135</strain>
    </source>
</reference>
<protein>
    <submittedName>
        <fullName evidence="4">SAM-dependent methyltransferase</fullName>
    </submittedName>
</protein>
<comment type="caution">
    <text evidence="4">The sequence shown here is derived from an EMBL/GenBank/DDBJ whole genome shotgun (WGS) entry which is preliminary data.</text>
</comment>
<feature type="domain" description="Methyltransferase regulatory" evidence="2">
    <location>
        <begin position="246"/>
        <end position="325"/>
    </location>
</feature>
<dbReference type="GO" id="GO:0008168">
    <property type="term" value="F:methyltransferase activity"/>
    <property type="evidence" value="ECO:0007669"/>
    <property type="project" value="UniProtKB-KW"/>
</dbReference>
<dbReference type="InterPro" id="IPR018773">
    <property type="entry name" value="MeTrfase_reg_dom_prd"/>
</dbReference>
<dbReference type="CDD" id="cd02440">
    <property type="entry name" value="AdoMet_MTases"/>
    <property type="match status" value="1"/>
</dbReference>
<evidence type="ECO:0000259" key="2">
    <source>
        <dbReference type="Pfam" id="PF10119"/>
    </source>
</evidence>